<feature type="domain" description="Thiamine pyrophosphate enzyme N-terminal TPP-binding" evidence="6">
    <location>
        <begin position="288"/>
        <end position="372"/>
    </location>
</feature>
<feature type="domain" description="EthD" evidence="7">
    <location>
        <begin position="22"/>
        <end position="104"/>
    </location>
</feature>
<dbReference type="Pfam" id="PF02775">
    <property type="entry name" value="TPP_enzyme_C"/>
    <property type="match status" value="1"/>
</dbReference>
<evidence type="ECO:0000256" key="1">
    <source>
        <dbReference type="ARBA" id="ARBA00007812"/>
    </source>
</evidence>
<evidence type="ECO:0000259" key="4">
    <source>
        <dbReference type="Pfam" id="PF00205"/>
    </source>
</evidence>
<dbReference type="Gene3D" id="3.30.70.100">
    <property type="match status" value="2"/>
</dbReference>
<dbReference type="InterPro" id="IPR011766">
    <property type="entry name" value="TPP_enzyme_TPP-bd"/>
</dbReference>
<dbReference type="InterPro" id="IPR011008">
    <property type="entry name" value="Dimeric_a/b-barrel"/>
</dbReference>
<dbReference type="InterPro" id="IPR045229">
    <property type="entry name" value="TPP_enz"/>
</dbReference>
<dbReference type="PANTHER" id="PTHR18968">
    <property type="entry name" value="THIAMINE PYROPHOSPHATE ENZYMES"/>
    <property type="match status" value="1"/>
</dbReference>
<comment type="similarity">
    <text evidence="1 3">Belongs to the TPP enzyme family.</text>
</comment>
<evidence type="ECO:0000313" key="9">
    <source>
        <dbReference type="Proteomes" id="UP000239388"/>
    </source>
</evidence>
<dbReference type="PANTHER" id="PTHR18968:SF13">
    <property type="entry name" value="ACETOLACTATE SYNTHASE CATALYTIC SUBUNIT, MITOCHONDRIAL"/>
    <property type="match status" value="1"/>
</dbReference>
<name>A0A2S8G9B7_9BACT</name>
<dbReference type="Pfam" id="PF02776">
    <property type="entry name" value="TPP_enzyme_N"/>
    <property type="match status" value="1"/>
</dbReference>
<dbReference type="GO" id="GO:0009097">
    <property type="term" value="P:isoleucine biosynthetic process"/>
    <property type="evidence" value="ECO:0007669"/>
    <property type="project" value="TreeGrafter"/>
</dbReference>
<proteinExistence type="inferred from homology"/>
<dbReference type="InterPro" id="IPR029061">
    <property type="entry name" value="THDP-binding"/>
</dbReference>
<dbReference type="GO" id="GO:0009099">
    <property type="term" value="P:L-valine biosynthetic process"/>
    <property type="evidence" value="ECO:0007669"/>
    <property type="project" value="TreeGrafter"/>
</dbReference>
<dbReference type="SUPFAM" id="SSF54909">
    <property type="entry name" value="Dimeric alpha+beta barrel"/>
    <property type="match status" value="2"/>
</dbReference>
<evidence type="ECO:0000256" key="3">
    <source>
        <dbReference type="RuleBase" id="RU362132"/>
    </source>
</evidence>
<comment type="caution">
    <text evidence="8">The sequence shown here is derived from an EMBL/GenBank/DDBJ whole genome shotgun (WGS) entry which is preliminary data.</text>
</comment>
<evidence type="ECO:0000259" key="7">
    <source>
        <dbReference type="Pfam" id="PF07110"/>
    </source>
</evidence>
<dbReference type="CDD" id="cd07035">
    <property type="entry name" value="TPP_PYR_POX_like"/>
    <property type="match status" value="1"/>
</dbReference>
<dbReference type="Gene3D" id="3.40.50.970">
    <property type="match status" value="2"/>
</dbReference>
<dbReference type="RefSeq" id="WP_105351700.1">
    <property type="nucleotide sequence ID" value="NZ_PUIB01000006.1"/>
</dbReference>
<evidence type="ECO:0000313" key="8">
    <source>
        <dbReference type="EMBL" id="PQO41055.1"/>
    </source>
</evidence>
<dbReference type="GO" id="GO:0030976">
    <property type="term" value="F:thiamine pyrophosphate binding"/>
    <property type="evidence" value="ECO:0007669"/>
    <property type="project" value="InterPro"/>
</dbReference>
<dbReference type="InterPro" id="IPR029035">
    <property type="entry name" value="DHS-like_NAD/FAD-binding_dom"/>
</dbReference>
<dbReference type="InterPro" id="IPR009799">
    <property type="entry name" value="EthD_dom"/>
</dbReference>
<evidence type="ECO:0008006" key="10">
    <source>
        <dbReference type="Google" id="ProtNLM"/>
    </source>
</evidence>
<dbReference type="GO" id="GO:0005948">
    <property type="term" value="C:acetolactate synthase complex"/>
    <property type="evidence" value="ECO:0007669"/>
    <property type="project" value="TreeGrafter"/>
</dbReference>
<dbReference type="SUPFAM" id="SSF52518">
    <property type="entry name" value="Thiamin diphosphate-binding fold (THDP-binding)"/>
    <property type="match status" value="2"/>
</dbReference>
<dbReference type="GO" id="GO:0016491">
    <property type="term" value="F:oxidoreductase activity"/>
    <property type="evidence" value="ECO:0007669"/>
    <property type="project" value="InterPro"/>
</dbReference>
<dbReference type="SUPFAM" id="SSF52467">
    <property type="entry name" value="DHS-like NAD/FAD-binding domain"/>
    <property type="match status" value="1"/>
</dbReference>
<dbReference type="EMBL" id="PUIB01000006">
    <property type="protein sequence ID" value="PQO41055.1"/>
    <property type="molecule type" value="Genomic_DNA"/>
</dbReference>
<gene>
    <name evidence="8" type="ORF">C5Y98_03570</name>
</gene>
<accession>A0A2S8G9B7</accession>
<evidence type="ECO:0000259" key="5">
    <source>
        <dbReference type="Pfam" id="PF02775"/>
    </source>
</evidence>
<evidence type="ECO:0000256" key="2">
    <source>
        <dbReference type="ARBA" id="ARBA00023052"/>
    </source>
</evidence>
<dbReference type="Pfam" id="PF07110">
    <property type="entry name" value="EthD"/>
    <property type="match status" value="1"/>
</dbReference>
<protein>
    <recommendedName>
        <fullName evidence="10">Thiamine pyrophosphate-binding protein</fullName>
    </recommendedName>
</protein>
<sequence length="822" mass="90435">MSRSTVDQRAAMIHQHIFASPRPGLSEAGFHHYWNEIHATQFASKIPQFQKYLINNRIDCSLATNPPIWNGIAEIWFANEADQLASLQSDEFLLGARLDEPKWAAFWNTLVVDTDAHVLLDVPRNQRSHAVKFVRLLRRKQGIRVAEFRRRLSEDYGPQLLRVPGLKGCTLCTSRDSGYAICEPRFDGVVQSWFESIEALEAAGSTPQWKEAEWRLEDFVNADQRFSMAVKENWIIPSDAARHSTGSHPAAGQSVAALLPWDKRPRSGAQAIAEQLRAAELIGKPESVLIGNPGSGEEWLYLEMVNEVRLGLCEPAVGTIVDGASRFRNVPAVAIAHGFVGLSGLQGAIFNAAQRQSPMLVIVGVADTHAHAGETHMWADIEGAAKASRAKFVKAATDSATLIRDLRDAIIQAMIPPFGPVVFIVGSDVAATPNNEPVYRPRLPNCRLAPPISEIEDLAKRLLQSQNLAICVGDGVARSQAHAELQEVAELLGADVWASMESQVNLPRNHPLFRGNLGHMDAHRGSDLLRDADMGLVVGTPVYQTVFNSRSQLFPPGAPVAAVNYDTDTSLRGHNDISFPMLGDPKRVLAELAEVLRRTRGPDQAERARRRIDELARTKREALEKRRHEQLAQPGVNMGKFGAGLERRMLKLPQRPVIFNEALVGAIGFTDHIENPNLPGMYYDTSGGSLGEWGGCVGVALTGIPTIGVIGDGGFHYVLPAIWNAARERAPLGLVLTNNGTYGLLYENLKSAFASRGLDPQSIPYPHFYQMPAVDYVQVVEGYGVAGMRVEREDQIEHAINKMIEAIQYRTGPFLIDLVLSR</sequence>
<dbReference type="GO" id="GO:0000287">
    <property type="term" value="F:magnesium ion binding"/>
    <property type="evidence" value="ECO:0007669"/>
    <property type="project" value="InterPro"/>
</dbReference>
<dbReference type="InterPro" id="IPR012001">
    <property type="entry name" value="Thiamin_PyroP_enz_TPP-bd_dom"/>
</dbReference>
<dbReference type="Gene3D" id="3.40.50.1220">
    <property type="entry name" value="TPP-binding domain"/>
    <property type="match status" value="1"/>
</dbReference>
<dbReference type="GO" id="GO:0003984">
    <property type="term" value="F:acetolactate synthase activity"/>
    <property type="evidence" value="ECO:0007669"/>
    <property type="project" value="TreeGrafter"/>
</dbReference>
<feature type="domain" description="Thiamine pyrophosphate enzyme central" evidence="4">
    <location>
        <begin position="455"/>
        <end position="592"/>
    </location>
</feature>
<dbReference type="AlphaFoldDB" id="A0A2S8G9B7"/>
<dbReference type="Pfam" id="PF00205">
    <property type="entry name" value="TPP_enzyme_M"/>
    <property type="match status" value="1"/>
</dbReference>
<dbReference type="GO" id="GO:0050660">
    <property type="term" value="F:flavin adenine dinucleotide binding"/>
    <property type="evidence" value="ECO:0007669"/>
    <property type="project" value="TreeGrafter"/>
</dbReference>
<keyword evidence="2 3" id="KW-0786">Thiamine pyrophosphate</keyword>
<organism evidence="8 9">
    <name type="scientific">Blastopirellula marina</name>
    <dbReference type="NCBI Taxonomy" id="124"/>
    <lineage>
        <taxon>Bacteria</taxon>
        <taxon>Pseudomonadati</taxon>
        <taxon>Planctomycetota</taxon>
        <taxon>Planctomycetia</taxon>
        <taxon>Pirellulales</taxon>
        <taxon>Pirellulaceae</taxon>
        <taxon>Blastopirellula</taxon>
    </lineage>
</organism>
<feature type="domain" description="Thiamine pyrophosphate enzyme TPP-binding" evidence="5">
    <location>
        <begin position="696"/>
        <end position="817"/>
    </location>
</feature>
<reference evidence="8 9" key="1">
    <citation type="submission" date="2018-02" db="EMBL/GenBank/DDBJ databases">
        <title>Comparative genomes isolates from brazilian mangrove.</title>
        <authorList>
            <person name="Araujo J.E."/>
            <person name="Taketani R.G."/>
            <person name="Silva M.C.P."/>
            <person name="Loureco M.V."/>
            <person name="Andreote F.D."/>
        </authorList>
    </citation>
    <scope>NUCLEOTIDE SEQUENCE [LARGE SCALE GENOMIC DNA]</scope>
    <source>
        <strain evidence="8 9">NAP PRIS-MGV</strain>
    </source>
</reference>
<dbReference type="InterPro" id="IPR012000">
    <property type="entry name" value="Thiamin_PyroP_enz_cen_dom"/>
</dbReference>
<evidence type="ECO:0000259" key="6">
    <source>
        <dbReference type="Pfam" id="PF02776"/>
    </source>
</evidence>
<dbReference type="OrthoDB" id="4494979at2"/>
<dbReference type="Proteomes" id="UP000239388">
    <property type="component" value="Unassembled WGS sequence"/>
</dbReference>